<evidence type="ECO:0000313" key="3">
    <source>
        <dbReference type="Proteomes" id="UP000015102"/>
    </source>
</evidence>
<dbReference type="HOGENOM" id="CLU_864868_0_0_1"/>
<dbReference type="EnsemblMetazoa" id="MESCA002468-RA">
    <property type="protein sequence ID" value="MESCA002468-PA"/>
    <property type="gene ID" value="MESCA002468"/>
</dbReference>
<dbReference type="STRING" id="36166.T1GGE9"/>
<sequence>MLAATTQNLLPILPFLLPNNMHSDAVMLQGHVSSSSPRLSSSVSPVKEDMDDGDRSCCSEDSVLSVGKEVGGNGDGDSSSCGGETKHDDENTSNFSVDEQSSLNQDFDVNSSEESMCQNNDSSLLMSSTTLRIPVPVVRPNPSRFQEEFIRKSQFYAEELMKQQMQFMAAARASAFTSLPTVGSCTSQSEFRVPNVESFHSHLNAISKLAAATNTPFVQCPSQSLNQLQQQLNHLPFINNNIHDQRLNKNSGAKKTNSSNKIKPMDLTSLTQEVNQTEVSSPISSPEQKTSKDSDSSSSKSSDPMVWPAWVYCTRYSDRPSS</sequence>
<feature type="compositionally biased region" description="Polar residues" evidence="1">
    <location>
        <begin position="247"/>
        <end position="261"/>
    </location>
</feature>
<keyword evidence="3" id="KW-1185">Reference proteome</keyword>
<evidence type="ECO:0000313" key="2">
    <source>
        <dbReference type="EnsemblMetazoa" id="MESCA002468-PA"/>
    </source>
</evidence>
<protein>
    <submittedName>
        <fullName evidence="2">Uncharacterized protein</fullName>
    </submittedName>
</protein>
<feature type="compositionally biased region" description="Low complexity" evidence="1">
    <location>
        <begin position="32"/>
        <end position="45"/>
    </location>
</feature>
<dbReference type="OMA" id="RITEPLM"/>
<reference evidence="2" key="2">
    <citation type="submission" date="2015-06" db="UniProtKB">
        <authorList>
            <consortium name="EnsemblMetazoa"/>
        </authorList>
    </citation>
    <scope>IDENTIFICATION</scope>
</reference>
<feature type="compositionally biased region" description="Polar residues" evidence="1">
    <location>
        <begin position="268"/>
        <end position="288"/>
    </location>
</feature>
<dbReference type="Proteomes" id="UP000015102">
    <property type="component" value="Unassembled WGS sequence"/>
</dbReference>
<evidence type="ECO:0000256" key="1">
    <source>
        <dbReference type="SAM" id="MobiDB-lite"/>
    </source>
</evidence>
<accession>T1GGE9</accession>
<feature type="region of interest" description="Disordered" evidence="1">
    <location>
        <begin position="247"/>
        <end position="304"/>
    </location>
</feature>
<dbReference type="EMBL" id="CAQQ02021330">
    <property type="status" value="NOT_ANNOTATED_CDS"/>
    <property type="molecule type" value="Genomic_DNA"/>
</dbReference>
<feature type="compositionally biased region" description="Polar residues" evidence="1">
    <location>
        <begin position="92"/>
        <end position="101"/>
    </location>
</feature>
<organism evidence="2 3">
    <name type="scientific">Megaselia scalaris</name>
    <name type="common">Humpbacked fly</name>
    <name type="synonym">Phora scalaris</name>
    <dbReference type="NCBI Taxonomy" id="36166"/>
    <lineage>
        <taxon>Eukaryota</taxon>
        <taxon>Metazoa</taxon>
        <taxon>Ecdysozoa</taxon>
        <taxon>Arthropoda</taxon>
        <taxon>Hexapoda</taxon>
        <taxon>Insecta</taxon>
        <taxon>Pterygota</taxon>
        <taxon>Neoptera</taxon>
        <taxon>Endopterygota</taxon>
        <taxon>Diptera</taxon>
        <taxon>Brachycera</taxon>
        <taxon>Muscomorpha</taxon>
        <taxon>Platypezoidea</taxon>
        <taxon>Phoridae</taxon>
        <taxon>Megaseliini</taxon>
        <taxon>Megaselia</taxon>
    </lineage>
</organism>
<dbReference type="AlphaFoldDB" id="T1GGE9"/>
<name>T1GGE9_MEGSC</name>
<feature type="region of interest" description="Disordered" evidence="1">
    <location>
        <begin position="32"/>
        <end position="101"/>
    </location>
</feature>
<reference evidence="3" key="1">
    <citation type="submission" date="2013-02" db="EMBL/GenBank/DDBJ databases">
        <authorList>
            <person name="Hughes D."/>
        </authorList>
    </citation>
    <scope>NUCLEOTIDE SEQUENCE</scope>
    <source>
        <strain>Durham</strain>
        <strain evidence="3">NC isolate 2 -- Noor lab</strain>
    </source>
</reference>
<proteinExistence type="predicted"/>